<proteinExistence type="predicted"/>
<protein>
    <submittedName>
        <fullName evidence="2">Uncharacterized protein</fullName>
    </submittedName>
</protein>
<dbReference type="AlphaFoldDB" id="A0AAD1XDE2"/>
<keyword evidence="3" id="KW-1185">Reference proteome</keyword>
<accession>A0AAD1XDE2</accession>
<evidence type="ECO:0000313" key="2">
    <source>
        <dbReference type="EMBL" id="CAI2367723.1"/>
    </source>
</evidence>
<evidence type="ECO:0000313" key="3">
    <source>
        <dbReference type="Proteomes" id="UP001295684"/>
    </source>
</evidence>
<comment type="caution">
    <text evidence="2">The sequence shown here is derived from an EMBL/GenBank/DDBJ whole genome shotgun (WGS) entry which is preliminary data.</text>
</comment>
<evidence type="ECO:0000256" key="1">
    <source>
        <dbReference type="SAM" id="MobiDB-lite"/>
    </source>
</evidence>
<dbReference type="EMBL" id="CAMPGE010008840">
    <property type="protein sequence ID" value="CAI2367723.1"/>
    <property type="molecule type" value="Genomic_DNA"/>
</dbReference>
<feature type="region of interest" description="Disordered" evidence="1">
    <location>
        <begin position="445"/>
        <end position="470"/>
    </location>
</feature>
<name>A0AAD1XDE2_EUPCR</name>
<gene>
    <name evidence="2" type="ORF">ECRASSUSDP1_LOCUS9011</name>
</gene>
<sequence>MQFSKRTFARSFRGVSRTNHFTQGIEGYKYLIRKTMQDQRVVSTSIKAPSWPDRSKLHLIAIPTRSTETHSKRDYFRNAVEEFQPDVIVSQSDPTNYYNMKKLLGKEFKEETFQVLKNVKSIDDCIIDYDYFDQLLTQHYSEQEEAKRNSEKKEIFEKEKYEYDNILYRDLEPQMMSRLHEYNEAFNAIETQEDIRNHPKMKELKRLHDIVHYTRTMLWGANLEHLHYDMEGNTIRAMVNRNKVALGEYPEILFRRFIDRNFSYKKLKAVYSAVMKICENPDYDDLKGKDEATTLSVSAAYGEFPEIFILPKTLYTAGLIKELIDKNQRVLAFVNSTCYAEVKRRMLDPIFYKQLNMKKYLELKENKRPESDEIRIKKQALLDNLLDNYPWMTDDVLNSIKVDTKEIPQSQQNVLKSVYSTAYSKYLGIRKDVLKFDATNLEKLQKKRESQQEEHQKGSRERKLEKAREF</sequence>
<organism evidence="2 3">
    <name type="scientific">Euplotes crassus</name>
    <dbReference type="NCBI Taxonomy" id="5936"/>
    <lineage>
        <taxon>Eukaryota</taxon>
        <taxon>Sar</taxon>
        <taxon>Alveolata</taxon>
        <taxon>Ciliophora</taxon>
        <taxon>Intramacronucleata</taxon>
        <taxon>Spirotrichea</taxon>
        <taxon>Hypotrichia</taxon>
        <taxon>Euplotida</taxon>
        <taxon>Euplotidae</taxon>
        <taxon>Moneuplotes</taxon>
    </lineage>
</organism>
<dbReference type="Proteomes" id="UP001295684">
    <property type="component" value="Unassembled WGS sequence"/>
</dbReference>
<reference evidence="2" key="1">
    <citation type="submission" date="2023-07" db="EMBL/GenBank/DDBJ databases">
        <authorList>
            <consortium name="AG Swart"/>
            <person name="Singh M."/>
            <person name="Singh A."/>
            <person name="Seah K."/>
            <person name="Emmerich C."/>
        </authorList>
    </citation>
    <scope>NUCLEOTIDE SEQUENCE</scope>
    <source>
        <strain evidence="2">DP1</strain>
    </source>
</reference>